<dbReference type="InterPro" id="IPR036116">
    <property type="entry name" value="FN3_sf"/>
</dbReference>
<dbReference type="SUPFAM" id="SSF49265">
    <property type="entry name" value="Fibronectin type III"/>
    <property type="match status" value="2"/>
</dbReference>
<feature type="transmembrane region" description="Helical" evidence="1">
    <location>
        <begin position="988"/>
        <end position="1008"/>
    </location>
</feature>
<protein>
    <submittedName>
        <fullName evidence="3">Uncharacterized protein LOC114349462</fullName>
    </submittedName>
</protein>
<dbReference type="AlphaFoldDB" id="A0A6P7HDF2"/>
<keyword evidence="1" id="KW-0472">Membrane</keyword>
<proteinExistence type="predicted"/>
<evidence type="ECO:0000256" key="1">
    <source>
        <dbReference type="SAM" id="Phobius"/>
    </source>
</evidence>
<sequence length="1054" mass="121915">MSYNKLIQHKRSKMLYLALLLVFYPFLCVTGINLTYIVKKDGNFSYPSCIAEDLERYTGVGWVYPIPSSAQNLPSVATKFIPTLDNEFNCQFTQNSPCNLLWSLRDWQIDNDSPKTKEVIFDRRWEDLPTIFVSNTSKEFEEKVDLRNILKQAFSVRADGLVEIFICSGSDPNTNPCYYFYIESIDIYFKYYAAIPKDVKEDVKKKNLQHVKATSSVLSPNEWRNFIINYEGSNLVQLIDVTANLKRVLIEYFFDEPMTAAYMFMRSSNSSLWKMHHNSFMFTNTTQISRLGPILTIPSKDLCVSLLVKVCSYCEIKFLYLNKTRRVLKVVGPPQNEEWVEVKLKEENIQFDKLNLFVETKYVDGSSKISDGFWAIDDVRVCNENEVKVSYLKLSDTSHISDDNITCQLVKNPSWRPKKVVYTGVKDFPEVFAKSTKNSIQLKWIPEDKKNPITYFIFYQGNDICTSEPHNEKRYKSSGFISTKLNDVTISDLVPYTYYNITISTVLHETDKKLVINTLETDEPSLEELPTNIKLKPSYTSINVTWEPVNCHKKYGRLVYTVIVSNSTLNFTKEISLQTNTSYEITGLKPYSHYSLTILTARNGRSIYRKVKTTNYTLSFTTLAGIAPTPENLEIYSIDQNTASLRYDLPTNSNGIIKDVHVSRCNSLSFSKCKASFSIVKRCSLWPKKYCVEVNYLIPFQSYNFRVALKNLDTPTFGKEAVVKGFASDKVPGQPTNITYKMVNCRSDYEYCDLNISWLHPYHQNGTITQFEIVLNSTNIKKEAEDDKYIHEVYTVLNKTYYYDYTYQIKDVPYDSHYNLYIRSGNTAYKSDYAETHVKTDHLGDHIDQSPKLLARSDNNLLFKMPYLDSRLQSYTMTVVVQDYDKKRQVDGEVLKNKKVADNLCNNFGDTWIAQVMKVDSNDSTRNIAIGNAEKQSLKPNTKYCITFIITNRYKDAEHDVVYYEKLKTTNIQGSSKGVVEGGSSNHLYMLFLILLIIPVGFLVYRYFRKKRYITKSMITPNDHCYETLPCNEIRHDKSESNEKLQPVVNRDYS</sequence>
<dbReference type="PANTHER" id="PTHR46957:SF3">
    <property type="entry name" value="CYTOKINE RECEPTOR"/>
    <property type="match status" value="1"/>
</dbReference>
<reference evidence="3" key="1">
    <citation type="submission" date="2025-08" db="UniProtKB">
        <authorList>
            <consortium name="RefSeq"/>
        </authorList>
    </citation>
    <scope>IDENTIFICATION</scope>
    <source>
        <tissue evidence="3">Whole insect</tissue>
    </source>
</reference>
<dbReference type="InterPro" id="IPR050713">
    <property type="entry name" value="RTP_Phos/Ushers"/>
</dbReference>
<feature type="transmembrane region" description="Helical" evidence="1">
    <location>
        <begin position="15"/>
        <end position="38"/>
    </location>
</feature>
<accession>A0A6P7HDF2</accession>
<dbReference type="RefSeq" id="XP_028155643.1">
    <property type="nucleotide sequence ID" value="XM_028299842.1"/>
</dbReference>
<keyword evidence="1" id="KW-0812">Transmembrane</keyword>
<dbReference type="Gene3D" id="2.60.40.10">
    <property type="entry name" value="Immunoglobulins"/>
    <property type="match status" value="4"/>
</dbReference>
<name>A0A6P7HDF2_DIAVI</name>
<organism evidence="3">
    <name type="scientific">Diabrotica virgifera virgifera</name>
    <name type="common">western corn rootworm</name>
    <dbReference type="NCBI Taxonomy" id="50390"/>
    <lineage>
        <taxon>Eukaryota</taxon>
        <taxon>Metazoa</taxon>
        <taxon>Ecdysozoa</taxon>
        <taxon>Arthropoda</taxon>
        <taxon>Hexapoda</taxon>
        <taxon>Insecta</taxon>
        <taxon>Pterygota</taxon>
        <taxon>Neoptera</taxon>
        <taxon>Endopterygota</taxon>
        <taxon>Coleoptera</taxon>
        <taxon>Polyphaga</taxon>
        <taxon>Cucujiformia</taxon>
        <taxon>Chrysomeloidea</taxon>
        <taxon>Chrysomelidae</taxon>
        <taxon>Galerucinae</taxon>
        <taxon>Diabroticina</taxon>
        <taxon>Diabroticites</taxon>
        <taxon>Diabrotica</taxon>
    </lineage>
</organism>
<dbReference type="InParanoid" id="A0A6P7HDF2"/>
<dbReference type="GO" id="GO:0016020">
    <property type="term" value="C:membrane"/>
    <property type="evidence" value="ECO:0007669"/>
    <property type="project" value="UniProtKB-SubCell"/>
</dbReference>
<dbReference type="CDD" id="cd00063">
    <property type="entry name" value="FN3"/>
    <property type="match status" value="3"/>
</dbReference>
<gene>
    <name evidence="3" type="primary">LOC114349462</name>
</gene>
<dbReference type="PANTHER" id="PTHR46957">
    <property type="entry name" value="CYTOKINE RECEPTOR"/>
    <property type="match status" value="1"/>
</dbReference>
<dbReference type="PROSITE" id="PS50853">
    <property type="entry name" value="FN3"/>
    <property type="match status" value="2"/>
</dbReference>
<feature type="domain" description="Fibronectin type-III" evidence="2">
    <location>
        <begin position="629"/>
        <end position="731"/>
    </location>
</feature>
<evidence type="ECO:0000313" key="3">
    <source>
        <dbReference type="RefSeq" id="XP_028155643.1"/>
    </source>
</evidence>
<dbReference type="SMART" id="SM00060">
    <property type="entry name" value="FN3"/>
    <property type="match status" value="4"/>
</dbReference>
<feature type="domain" description="Fibronectin type-III" evidence="2">
    <location>
        <begin position="529"/>
        <end position="625"/>
    </location>
</feature>
<dbReference type="OrthoDB" id="6726973at2759"/>
<dbReference type="InterPro" id="IPR003961">
    <property type="entry name" value="FN3_dom"/>
</dbReference>
<dbReference type="InterPro" id="IPR013783">
    <property type="entry name" value="Ig-like_fold"/>
</dbReference>
<keyword evidence="1" id="KW-1133">Transmembrane helix</keyword>
<dbReference type="Pfam" id="PF00041">
    <property type="entry name" value="fn3"/>
    <property type="match status" value="1"/>
</dbReference>
<evidence type="ECO:0000259" key="2">
    <source>
        <dbReference type="PROSITE" id="PS50853"/>
    </source>
</evidence>